<name>A0ACB6Z7U3_THEGA</name>
<proteinExistence type="predicted"/>
<comment type="caution">
    <text evidence="1">The sequence shown here is derived from an EMBL/GenBank/DDBJ whole genome shotgun (WGS) entry which is preliminary data.</text>
</comment>
<reference evidence="1" key="2">
    <citation type="journal article" date="2020" name="Nat. Commun.">
        <title>Large-scale genome sequencing of mycorrhizal fungi provides insights into the early evolution of symbiotic traits.</title>
        <authorList>
            <person name="Miyauchi S."/>
            <person name="Kiss E."/>
            <person name="Kuo A."/>
            <person name="Drula E."/>
            <person name="Kohler A."/>
            <person name="Sanchez-Garcia M."/>
            <person name="Morin E."/>
            <person name="Andreopoulos B."/>
            <person name="Barry K.W."/>
            <person name="Bonito G."/>
            <person name="Buee M."/>
            <person name="Carver A."/>
            <person name="Chen C."/>
            <person name="Cichocki N."/>
            <person name="Clum A."/>
            <person name="Culley D."/>
            <person name="Crous P.W."/>
            <person name="Fauchery L."/>
            <person name="Girlanda M."/>
            <person name="Hayes R.D."/>
            <person name="Keri Z."/>
            <person name="LaButti K."/>
            <person name="Lipzen A."/>
            <person name="Lombard V."/>
            <person name="Magnuson J."/>
            <person name="Maillard F."/>
            <person name="Murat C."/>
            <person name="Nolan M."/>
            <person name="Ohm R.A."/>
            <person name="Pangilinan J."/>
            <person name="Pereira M.F."/>
            <person name="Perotto S."/>
            <person name="Peter M."/>
            <person name="Pfister S."/>
            <person name="Riley R."/>
            <person name="Sitrit Y."/>
            <person name="Stielow J.B."/>
            <person name="Szollosi G."/>
            <person name="Zifcakova L."/>
            <person name="Stursova M."/>
            <person name="Spatafora J.W."/>
            <person name="Tedersoo L."/>
            <person name="Vaario L.M."/>
            <person name="Yamada A."/>
            <person name="Yan M."/>
            <person name="Wang P."/>
            <person name="Xu J."/>
            <person name="Bruns T."/>
            <person name="Baldrian P."/>
            <person name="Vilgalys R."/>
            <person name="Dunand C."/>
            <person name="Henrissat B."/>
            <person name="Grigoriev I.V."/>
            <person name="Hibbett D."/>
            <person name="Nagy L.G."/>
            <person name="Martin F.M."/>
        </authorList>
    </citation>
    <scope>NUCLEOTIDE SEQUENCE</scope>
    <source>
        <strain evidence="1">P2</strain>
    </source>
</reference>
<accession>A0ACB6Z7U3</accession>
<sequence>MWLTHRKKQRYDVCKHLYSFAKAYASDTPKRLTILLVLRRLVQQFFTVLLFGIRAVLAACIADVPRPPIPREREEPSPAFNAALFSNLSDHPAWKSLAADIFLGQVIASLIAFTFMAVFLLREWVSQDPQPGVFEGVDVPPQADAPRPNLTLMSYTIVNLMSQFPLRSPLDLRPHLLPHKPQYRRTIHRRAVPRRTHEIRSNGNLDEAGTDGILNEEGNPKHLVRFRSRLNDSSVTPTRLHCRVYPPHFKYEIVIFTLTVWFACCIAIAAVLARPVLLGRRLFLLFTAQEVHDGYSFVVGHRTLRSPQATEGERISRLVIALPRQTQFIVHGVLPGLRHPDIDNFGDGGLVHDPKLVEMWVLGLFYTKIILQLPRFEAPQRMNEGIQGANGHLSPSSYPMIATKVIGLAVEGLLAMLAFPAGILWMFRLLVDYRITDRALYTFQLFLGCPQIFYTSLIVVGICPEILTRHGSRYLGATQRIREIEFLVEMSRSLEPEETKEKAVEKKEQEQEEAGVGDLPICPENYICVEWCITATLLAPSKILWPMFQRGSGSEHFADPSEDTTVGFPPPLGWVNRKDDLFESTDELFIEQDGFHLFSGLTRWTIVRTASHGNCLPLMDRQTDAGVA</sequence>
<evidence type="ECO:0000313" key="2">
    <source>
        <dbReference type="Proteomes" id="UP000886501"/>
    </source>
</evidence>
<organism evidence="1 2">
    <name type="scientific">Thelephora ganbajun</name>
    <name type="common">Ganba fungus</name>
    <dbReference type="NCBI Taxonomy" id="370292"/>
    <lineage>
        <taxon>Eukaryota</taxon>
        <taxon>Fungi</taxon>
        <taxon>Dikarya</taxon>
        <taxon>Basidiomycota</taxon>
        <taxon>Agaricomycotina</taxon>
        <taxon>Agaricomycetes</taxon>
        <taxon>Thelephorales</taxon>
        <taxon>Thelephoraceae</taxon>
        <taxon>Thelephora</taxon>
    </lineage>
</organism>
<protein>
    <submittedName>
        <fullName evidence="1">Uncharacterized protein</fullName>
    </submittedName>
</protein>
<gene>
    <name evidence="1" type="ORF">BDM02DRAFT_3130891</name>
</gene>
<keyword evidence="2" id="KW-1185">Reference proteome</keyword>
<dbReference type="EMBL" id="MU118081">
    <property type="protein sequence ID" value="KAF9645711.1"/>
    <property type="molecule type" value="Genomic_DNA"/>
</dbReference>
<dbReference type="Proteomes" id="UP000886501">
    <property type="component" value="Unassembled WGS sequence"/>
</dbReference>
<evidence type="ECO:0000313" key="1">
    <source>
        <dbReference type="EMBL" id="KAF9645711.1"/>
    </source>
</evidence>
<reference evidence="1" key="1">
    <citation type="submission" date="2019-10" db="EMBL/GenBank/DDBJ databases">
        <authorList>
            <consortium name="DOE Joint Genome Institute"/>
            <person name="Kuo A."/>
            <person name="Miyauchi S."/>
            <person name="Kiss E."/>
            <person name="Drula E."/>
            <person name="Kohler A."/>
            <person name="Sanchez-Garcia M."/>
            <person name="Andreopoulos B."/>
            <person name="Barry K.W."/>
            <person name="Bonito G."/>
            <person name="Buee M."/>
            <person name="Carver A."/>
            <person name="Chen C."/>
            <person name="Cichocki N."/>
            <person name="Clum A."/>
            <person name="Culley D."/>
            <person name="Crous P.W."/>
            <person name="Fauchery L."/>
            <person name="Girlanda M."/>
            <person name="Hayes R."/>
            <person name="Keri Z."/>
            <person name="Labutti K."/>
            <person name="Lipzen A."/>
            <person name="Lombard V."/>
            <person name="Magnuson J."/>
            <person name="Maillard F."/>
            <person name="Morin E."/>
            <person name="Murat C."/>
            <person name="Nolan M."/>
            <person name="Ohm R."/>
            <person name="Pangilinan J."/>
            <person name="Pereira M."/>
            <person name="Perotto S."/>
            <person name="Peter M."/>
            <person name="Riley R."/>
            <person name="Sitrit Y."/>
            <person name="Stielow B."/>
            <person name="Szollosi G."/>
            <person name="Zifcakova L."/>
            <person name="Stursova M."/>
            <person name="Spatafora J.W."/>
            <person name="Tedersoo L."/>
            <person name="Vaario L.-M."/>
            <person name="Yamada A."/>
            <person name="Yan M."/>
            <person name="Wang P."/>
            <person name="Xu J."/>
            <person name="Bruns T."/>
            <person name="Baldrian P."/>
            <person name="Vilgalys R."/>
            <person name="Henrissat B."/>
            <person name="Grigoriev I.V."/>
            <person name="Hibbett D."/>
            <person name="Nagy L.G."/>
            <person name="Martin F.M."/>
        </authorList>
    </citation>
    <scope>NUCLEOTIDE SEQUENCE</scope>
    <source>
        <strain evidence="1">P2</strain>
    </source>
</reference>